<protein>
    <submittedName>
        <fullName evidence="2">HEAT repeat domain-containing protein</fullName>
    </submittedName>
</protein>
<dbReference type="Pfam" id="PF13646">
    <property type="entry name" value="HEAT_2"/>
    <property type="match status" value="1"/>
</dbReference>
<reference evidence="2" key="1">
    <citation type="submission" date="2022-03" db="EMBL/GenBank/DDBJ databases">
        <authorList>
            <person name="Woo C.Y."/>
        </authorList>
    </citation>
    <scope>NUCLEOTIDE SEQUENCE</scope>
    <source>
        <strain evidence="2">CYS-01</strain>
    </source>
</reference>
<keyword evidence="3" id="KW-1185">Reference proteome</keyword>
<dbReference type="Gene3D" id="1.25.10.10">
    <property type="entry name" value="Leucine-rich Repeat Variant"/>
    <property type="match status" value="1"/>
</dbReference>
<evidence type="ECO:0000313" key="3">
    <source>
        <dbReference type="Proteomes" id="UP001165460"/>
    </source>
</evidence>
<proteinExistence type="predicted"/>
<accession>A0ABS9ZT85</accession>
<dbReference type="InterPro" id="IPR016024">
    <property type="entry name" value="ARM-type_fold"/>
</dbReference>
<sequence>MALLNYIDRYLDIMLSYPFVIRVAMIFILINIFAALIFFATLYFTVRNRKKLEKEIKTVYPEQRKFFSDILASQAFMPDFEIQNQFVEKFGKLNNRSYIPAITSLQDLVKENPDLIKAKNYRSIIDGLKIDRHLEKRLDFSSTRERLRTFQTLSILDLTISDSKILPHTYSRNISLKKESRNSYVGISSHDPFKFFEHTDNSINYWDQINLIKQLEIHHKNHLPNFSKWIKYSKNISQQTFIIKAVAYFKQRSSIPALIELLDTPDHTVRKEVISALGTMQVEQIEDRLISIYHDQPQACQDAIIEALYTINSGNCLEFLKEAYTFSSNMESKKLIAEVIYRYNEAGKHFIETLSQQEEGFEKLILEHVKNPLIPSRLSLVSRKTAKDYANNLDNLSFSI</sequence>
<keyword evidence="1" id="KW-0812">Transmembrane</keyword>
<organism evidence="2 3">
    <name type="scientific">Pedobacter montanisoli</name>
    <dbReference type="NCBI Taxonomy" id="2923277"/>
    <lineage>
        <taxon>Bacteria</taxon>
        <taxon>Pseudomonadati</taxon>
        <taxon>Bacteroidota</taxon>
        <taxon>Sphingobacteriia</taxon>
        <taxon>Sphingobacteriales</taxon>
        <taxon>Sphingobacteriaceae</taxon>
        <taxon>Pedobacter</taxon>
    </lineage>
</organism>
<evidence type="ECO:0000313" key="2">
    <source>
        <dbReference type="EMBL" id="MCJ0741816.1"/>
    </source>
</evidence>
<dbReference type="InterPro" id="IPR011989">
    <property type="entry name" value="ARM-like"/>
</dbReference>
<dbReference type="Proteomes" id="UP001165460">
    <property type="component" value="Unassembled WGS sequence"/>
</dbReference>
<gene>
    <name evidence="2" type="ORF">MMF97_03755</name>
</gene>
<dbReference type="SUPFAM" id="SSF48371">
    <property type="entry name" value="ARM repeat"/>
    <property type="match status" value="1"/>
</dbReference>
<evidence type="ECO:0000256" key="1">
    <source>
        <dbReference type="SAM" id="Phobius"/>
    </source>
</evidence>
<comment type="caution">
    <text evidence="2">The sequence shown here is derived from an EMBL/GenBank/DDBJ whole genome shotgun (WGS) entry which is preliminary data.</text>
</comment>
<dbReference type="RefSeq" id="WP_243359318.1">
    <property type="nucleotide sequence ID" value="NZ_JALGBH010000001.1"/>
</dbReference>
<keyword evidence="1" id="KW-0472">Membrane</keyword>
<name>A0ABS9ZT85_9SPHI</name>
<feature type="transmembrane region" description="Helical" evidence="1">
    <location>
        <begin position="20"/>
        <end position="44"/>
    </location>
</feature>
<dbReference type="EMBL" id="JALGBH010000001">
    <property type="protein sequence ID" value="MCJ0741816.1"/>
    <property type="molecule type" value="Genomic_DNA"/>
</dbReference>
<keyword evidence="1" id="KW-1133">Transmembrane helix</keyword>